<evidence type="ECO:0000313" key="2">
    <source>
        <dbReference type="EMBL" id="TMI75162.1"/>
    </source>
</evidence>
<organism evidence="2 3">
    <name type="scientific">Candidatus Segetimicrobium genomatis</name>
    <dbReference type="NCBI Taxonomy" id="2569760"/>
    <lineage>
        <taxon>Bacteria</taxon>
        <taxon>Bacillati</taxon>
        <taxon>Candidatus Sysuimicrobiota</taxon>
        <taxon>Candidatus Sysuimicrobiia</taxon>
        <taxon>Candidatus Sysuimicrobiales</taxon>
        <taxon>Candidatus Segetimicrobiaceae</taxon>
        <taxon>Candidatus Segetimicrobium</taxon>
    </lineage>
</organism>
<gene>
    <name evidence="2" type="ORF">E6H05_06980</name>
</gene>
<feature type="chain" id="PRO_5021964344" description="Tetratricopeptide repeat protein" evidence="1">
    <location>
        <begin position="22"/>
        <end position="137"/>
    </location>
</feature>
<name>A0A537IVS2_9BACT</name>
<dbReference type="EMBL" id="VBAP01000047">
    <property type="protein sequence ID" value="TMI75162.1"/>
    <property type="molecule type" value="Genomic_DNA"/>
</dbReference>
<feature type="signal peptide" evidence="1">
    <location>
        <begin position="1"/>
        <end position="21"/>
    </location>
</feature>
<reference evidence="2 3" key="1">
    <citation type="journal article" date="2019" name="Nat. Microbiol.">
        <title>Mediterranean grassland soil C-N compound turnover is dependent on rainfall and depth, and is mediated by genomically divergent microorganisms.</title>
        <authorList>
            <person name="Diamond S."/>
            <person name="Andeer P.F."/>
            <person name="Li Z."/>
            <person name="Crits-Christoph A."/>
            <person name="Burstein D."/>
            <person name="Anantharaman K."/>
            <person name="Lane K.R."/>
            <person name="Thomas B.C."/>
            <person name="Pan C."/>
            <person name="Northen T.R."/>
            <person name="Banfield J.F."/>
        </authorList>
    </citation>
    <scope>NUCLEOTIDE SEQUENCE [LARGE SCALE GENOMIC DNA]</scope>
    <source>
        <strain evidence="2">NP_8</strain>
    </source>
</reference>
<dbReference type="InterPro" id="IPR011990">
    <property type="entry name" value="TPR-like_helical_dom_sf"/>
</dbReference>
<evidence type="ECO:0000313" key="3">
    <source>
        <dbReference type="Proteomes" id="UP000318834"/>
    </source>
</evidence>
<evidence type="ECO:0000256" key="1">
    <source>
        <dbReference type="SAM" id="SignalP"/>
    </source>
</evidence>
<dbReference type="Proteomes" id="UP000318834">
    <property type="component" value="Unassembled WGS sequence"/>
</dbReference>
<accession>A0A537IVS2</accession>
<sequence>MGRVLLLAGILIVLSAPAASADVPLFNTTRMYSEAEFTAAIKPYTDGIARNANDAEAHHWLGIAYLQAFKLYKFGLAPYAGGYGGRAVASLERSVQLKADPAVMLALAEAYIVVGAFNKWASMTDRQLAAAPPLPVK</sequence>
<evidence type="ECO:0008006" key="4">
    <source>
        <dbReference type="Google" id="ProtNLM"/>
    </source>
</evidence>
<comment type="caution">
    <text evidence="2">The sequence shown here is derived from an EMBL/GenBank/DDBJ whole genome shotgun (WGS) entry which is preliminary data.</text>
</comment>
<protein>
    <recommendedName>
        <fullName evidence="4">Tetratricopeptide repeat protein</fullName>
    </recommendedName>
</protein>
<dbReference type="Gene3D" id="1.25.40.10">
    <property type="entry name" value="Tetratricopeptide repeat domain"/>
    <property type="match status" value="1"/>
</dbReference>
<dbReference type="AlphaFoldDB" id="A0A537IVS2"/>
<proteinExistence type="predicted"/>
<dbReference type="SUPFAM" id="SSF48452">
    <property type="entry name" value="TPR-like"/>
    <property type="match status" value="1"/>
</dbReference>
<keyword evidence="1" id="KW-0732">Signal</keyword>